<feature type="transmembrane region" description="Helical" evidence="6">
    <location>
        <begin position="466"/>
        <end position="490"/>
    </location>
</feature>
<feature type="transmembrane region" description="Helical" evidence="6">
    <location>
        <begin position="300"/>
        <end position="317"/>
    </location>
</feature>
<protein>
    <submittedName>
        <fullName evidence="9">Uncharacterized protein</fullName>
    </submittedName>
</protein>
<proteinExistence type="predicted"/>
<dbReference type="InterPro" id="IPR052159">
    <property type="entry name" value="Competence_DNA_uptake"/>
</dbReference>
<organism evidence="9">
    <name type="scientific">uncultured bacterium BAC25G1</name>
    <dbReference type="NCBI Taxonomy" id="1329523"/>
    <lineage>
        <taxon>Bacteria</taxon>
        <taxon>environmental samples</taxon>
    </lineage>
</organism>
<comment type="subcellular location">
    <subcellularLocation>
        <location evidence="1">Cell membrane</location>
        <topology evidence="1">Multi-pass membrane protein</topology>
    </subcellularLocation>
</comment>
<dbReference type="NCBIfam" id="TIGR00360">
    <property type="entry name" value="ComEC_N-term"/>
    <property type="match status" value="1"/>
</dbReference>
<dbReference type="PANTHER" id="PTHR30619">
    <property type="entry name" value="DNA INTERNALIZATION/COMPETENCE PROTEIN COMEC/REC2"/>
    <property type="match status" value="1"/>
</dbReference>
<dbReference type="InterPro" id="IPR025405">
    <property type="entry name" value="DUF4131"/>
</dbReference>
<dbReference type="GO" id="GO:0005886">
    <property type="term" value="C:plasma membrane"/>
    <property type="evidence" value="ECO:0007669"/>
    <property type="project" value="UniProtKB-SubCell"/>
</dbReference>
<keyword evidence="3 6" id="KW-0812">Transmembrane</keyword>
<evidence type="ECO:0000256" key="1">
    <source>
        <dbReference type="ARBA" id="ARBA00004651"/>
    </source>
</evidence>
<feature type="domain" description="ComEC/Rec2-related protein" evidence="7">
    <location>
        <begin position="225"/>
        <end position="490"/>
    </location>
</feature>
<dbReference type="InterPro" id="IPR004477">
    <property type="entry name" value="ComEC_N"/>
</dbReference>
<evidence type="ECO:0000256" key="2">
    <source>
        <dbReference type="ARBA" id="ARBA00022475"/>
    </source>
</evidence>
<evidence type="ECO:0000256" key="6">
    <source>
        <dbReference type="SAM" id="Phobius"/>
    </source>
</evidence>
<sequence>MPFLIPLIALITGIIAGASLNGPWWGIIPIIIGLSYYLFLLKKTTLPFNALRLNSRHSIWIFLLFAGIGVFDSWFNKPATLPVYELGRQYIIRGEVEDAATLANGDRLTIDVISMTDSTGRMKEYRNLTLLLTTDGLSVAKGDVVAFRSRIIEIVDNPNYRPSGYASRMRRSGIFYRGYADANSITIVGHNSGIFVSSQAWRDKLVAKIEHSSLDRPTIDFIVAMMFGDRSFLTNETKESFSNAGVAHVLALSGMHVAIIMGLVLFLLFPLKLIRLHALRYWIALLLLWGYAFFSGLAPSTVRACIMTSFVILALSLQRRNASGNALLASAFTILLFNPFALFDVGMQLSFICVASILAFAGPLNTINHHFHPRLHSLMSAILVSLIATLASWVVISYYFNKIPLLFLPANLIILPLLPVYMGVAVVYIGGLLAGFDISFLATILDYGFTLFQTVTDYVSSFGAAVVGLRVQLPVVVLWLLGMLIIGMAVHRGKKWLPISIGAGMMAGAIMIVALLNKKEPDGLIFQKNLTDISLALYDGSEEALAVLPRNAVSRILHKGCEIISIDCKTNLDSLARVISNPAVRKKRFVILGSGFTLKNLRDLPGIQDFDKVIIHSSVRKKKEELIIQQAKEYGLNTIHSIRNSGPLEIRL</sequence>
<evidence type="ECO:0000256" key="5">
    <source>
        <dbReference type="ARBA" id="ARBA00023136"/>
    </source>
</evidence>
<dbReference type="PANTHER" id="PTHR30619:SF1">
    <property type="entry name" value="RECOMBINATION PROTEIN 2"/>
    <property type="match status" value="1"/>
</dbReference>
<dbReference type="AlphaFoldDB" id="R4JCW1"/>
<feature type="transmembrane region" description="Helical" evidence="6">
    <location>
        <begin position="324"/>
        <end position="343"/>
    </location>
</feature>
<gene>
    <name evidence="9" type="ORF">metaSSY_00630</name>
</gene>
<dbReference type="Pfam" id="PF03772">
    <property type="entry name" value="Competence"/>
    <property type="match status" value="1"/>
</dbReference>
<evidence type="ECO:0000313" key="9">
    <source>
        <dbReference type="EMBL" id="AGK84817.1"/>
    </source>
</evidence>
<keyword evidence="5 6" id="KW-0472">Membrane</keyword>
<feature type="transmembrane region" description="Helical" evidence="6">
    <location>
        <begin position="278"/>
        <end position="294"/>
    </location>
</feature>
<feature type="transmembrane region" description="Helical" evidence="6">
    <location>
        <begin position="379"/>
        <end position="400"/>
    </location>
</feature>
<feature type="transmembrane region" description="Helical" evidence="6">
    <location>
        <begin position="246"/>
        <end position="271"/>
    </location>
</feature>
<feature type="transmembrane region" description="Helical" evidence="6">
    <location>
        <begin position="58"/>
        <end position="75"/>
    </location>
</feature>
<feature type="transmembrane region" description="Helical" evidence="6">
    <location>
        <begin position="420"/>
        <end position="445"/>
    </location>
</feature>
<feature type="domain" description="DUF4131" evidence="8">
    <location>
        <begin position="20"/>
        <end position="184"/>
    </location>
</feature>
<accession>R4JCW1</accession>
<evidence type="ECO:0000256" key="4">
    <source>
        <dbReference type="ARBA" id="ARBA00022989"/>
    </source>
</evidence>
<name>R4JCW1_9BACT</name>
<dbReference type="EMBL" id="KC595277">
    <property type="protein sequence ID" value="AGK84817.1"/>
    <property type="molecule type" value="Genomic_DNA"/>
</dbReference>
<keyword evidence="4 6" id="KW-1133">Transmembrane helix</keyword>
<dbReference type="Pfam" id="PF13567">
    <property type="entry name" value="DUF4131"/>
    <property type="match status" value="1"/>
</dbReference>
<feature type="transmembrane region" description="Helical" evidence="6">
    <location>
        <begin position="349"/>
        <end position="367"/>
    </location>
</feature>
<evidence type="ECO:0000259" key="8">
    <source>
        <dbReference type="Pfam" id="PF13567"/>
    </source>
</evidence>
<feature type="transmembrane region" description="Helical" evidence="6">
    <location>
        <begin position="26"/>
        <end position="46"/>
    </location>
</feature>
<reference evidence="9" key="1">
    <citation type="journal article" date="2013" name="Appl. Environ. Microbiol.">
        <title>Functional screening of a metagenomic library reveals operons responsible for enhanced intestinal colonization by gut commensal microbes.</title>
        <authorList>
            <person name="Yoon M.Y."/>
            <person name="Lee K.M."/>
            <person name="Yoon Y."/>
            <person name="Go J."/>
            <person name="Park Y."/>
            <person name="Cho Y.J."/>
            <person name="Tannock G.W."/>
            <person name="Yoon S.S."/>
        </authorList>
    </citation>
    <scope>NUCLEOTIDE SEQUENCE</scope>
</reference>
<evidence type="ECO:0000256" key="3">
    <source>
        <dbReference type="ARBA" id="ARBA00022692"/>
    </source>
</evidence>
<feature type="transmembrane region" description="Helical" evidence="6">
    <location>
        <begin position="496"/>
        <end position="516"/>
    </location>
</feature>
<keyword evidence="2" id="KW-1003">Cell membrane</keyword>
<evidence type="ECO:0000259" key="7">
    <source>
        <dbReference type="Pfam" id="PF03772"/>
    </source>
</evidence>